<dbReference type="InterPro" id="IPR023796">
    <property type="entry name" value="Serpin_dom"/>
</dbReference>
<evidence type="ECO:0000256" key="1">
    <source>
        <dbReference type="ARBA" id="ARBA00004613"/>
    </source>
</evidence>
<comment type="caution">
    <text evidence="8">The sequence shown here is derived from an EMBL/GenBank/DDBJ whole genome shotgun (WGS) entry which is preliminary data.</text>
</comment>
<dbReference type="InterPro" id="IPR000215">
    <property type="entry name" value="Serpin_fam"/>
</dbReference>
<dbReference type="PANTHER" id="PTHR11461:SF211">
    <property type="entry name" value="GH10112P-RELATED"/>
    <property type="match status" value="1"/>
</dbReference>
<dbReference type="EMBL" id="JABSTR010000006">
    <property type="protein sequence ID" value="KAH9372520.1"/>
    <property type="molecule type" value="Genomic_DNA"/>
</dbReference>
<evidence type="ECO:0000259" key="7">
    <source>
        <dbReference type="Pfam" id="PF00079"/>
    </source>
</evidence>
<dbReference type="VEuPathDB" id="VectorBase:HLOH_054450"/>
<dbReference type="GO" id="GO:0004867">
    <property type="term" value="F:serine-type endopeptidase inhibitor activity"/>
    <property type="evidence" value="ECO:0007669"/>
    <property type="project" value="UniProtKB-KW"/>
</dbReference>
<dbReference type="GO" id="GO:0005615">
    <property type="term" value="C:extracellular space"/>
    <property type="evidence" value="ECO:0007669"/>
    <property type="project" value="InterPro"/>
</dbReference>
<protein>
    <recommendedName>
        <fullName evidence="7">Serpin domain-containing protein</fullName>
    </recommendedName>
</protein>
<keyword evidence="3" id="KW-0964">Secreted</keyword>
<dbReference type="Gene3D" id="2.30.39.10">
    <property type="entry name" value="Alpha-1-antitrypsin, domain 1"/>
    <property type="match status" value="1"/>
</dbReference>
<dbReference type="Proteomes" id="UP000821853">
    <property type="component" value="Chromosome 4"/>
</dbReference>
<name>A0A9J6GDP6_HAELO</name>
<reference evidence="8 9" key="1">
    <citation type="journal article" date="2020" name="Cell">
        <title>Large-Scale Comparative Analyses of Tick Genomes Elucidate Their Genetic Diversity and Vector Capacities.</title>
        <authorList>
            <consortium name="Tick Genome and Microbiome Consortium (TIGMIC)"/>
            <person name="Jia N."/>
            <person name="Wang J."/>
            <person name="Shi W."/>
            <person name="Du L."/>
            <person name="Sun Y."/>
            <person name="Zhan W."/>
            <person name="Jiang J.F."/>
            <person name="Wang Q."/>
            <person name="Zhang B."/>
            <person name="Ji P."/>
            <person name="Bell-Sakyi L."/>
            <person name="Cui X.M."/>
            <person name="Yuan T.T."/>
            <person name="Jiang B.G."/>
            <person name="Yang W.F."/>
            <person name="Lam T.T."/>
            <person name="Chang Q.C."/>
            <person name="Ding S.J."/>
            <person name="Wang X.J."/>
            <person name="Zhu J.G."/>
            <person name="Ruan X.D."/>
            <person name="Zhao L."/>
            <person name="Wei J.T."/>
            <person name="Ye R.Z."/>
            <person name="Que T.C."/>
            <person name="Du C.H."/>
            <person name="Zhou Y.H."/>
            <person name="Cheng J.X."/>
            <person name="Dai P.F."/>
            <person name="Guo W.B."/>
            <person name="Han X.H."/>
            <person name="Huang E.J."/>
            <person name="Li L.F."/>
            <person name="Wei W."/>
            <person name="Gao Y.C."/>
            <person name="Liu J.Z."/>
            <person name="Shao H.Z."/>
            <person name="Wang X."/>
            <person name="Wang C.C."/>
            <person name="Yang T.C."/>
            <person name="Huo Q.B."/>
            <person name="Li W."/>
            <person name="Chen H.Y."/>
            <person name="Chen S.E."/>
            <person name="Zhou L.G."/>
            <person name="Ni X.B."/>
            <person name="Tian J.H."/>
            <person name="Sheng Y."/>
            <person name="Liu T."/>
            <person name="Pan Y.S."/>
            <person name="Xia L.Y."/>
            <person name="Li J."/>
            <person name="Zhao F."/>
            <person name="Cao W.C."/>
        </authorList>
    </citation>
    <scope>NUCLEOTIDE SEQUENCE [LARGE SCALE GENOMIC DNA]</scope>
    <source>
        <strain evidence="8">HaeL-2018</strain>
    </source>
</reference>
<sequence>MVVLLPDSRTGLGELRDSLSLPVLEDVTSHLRLRDVILRLPKFEMSLRYDLVPAMRAVGLNDVFENTANFTGISNSTLVRISKAVHKAAVEVNEEGTVATAVTGILFGIRSSLGAPPPPVEFIVDHPFIFYIRDRRTNRILFIGEVNHL</sequence>
<dbReference type="InterPro" id="IPR042185">
    <property type="entry name" value="Serpin_sf_2"/>
</dbReference>
<feature type="domain" description="Serpin" evidence="7">
    <location>
        <begin position="1"/>
        <end position="148"/>
    </location>
</feature>
<dbReference type="PROSITE" id="PS00284">
    <property type="entry name" value="SERPIN"/>
    <property type="match status" value="1"/>
</dbReference>
<dbReference type="InterPro" id="IPR023795">
    <property type="entry name" value="Serpin_CS"/>
</dbReference>
<evidence type="ECO:0000313" key="8">
    <source>
        <dbReference type="EMBL" id="KAH9372520.1"/>
    </source>
</evidence>
<comment type="subcellular location">
    <subcellularLocation>
        <location evidence="1">Secreted</location>
    </subcellularLocation>
</comment>
<organism evidence="8 9">
    <name type="scientific">Haemaphysalis longicornis</name>
    <name type="common">Bush tick</name>
    <dbReference type="NCBI Taxonomy" id="44386"/>
    <lineage>
        <taxon>Eukaryota</taxon>
        <taxon>Metazoa</taxon>
        <taxon>Ecdysozoa</taxon>
        <taxon>Arthropoda</taxon>
        <taxon>Chelicerata</taxon>
        <taxon>Arachnida</taxon>
        <taxon>Acari</taxon>
        <taxon>Parasitiformes</taxon>
        <taxon>Ixodida</taxon>
        <taxon>Ixodoidea</taxon>
        <taxon>Ixodidae</taxon>
        <taxon>Haemaphysalinae</taxon>
        <taxon>Haemaphysalis</taxon>
    </lineage>
</organism>
<dbReference type="Pfam" id="PF00079">
    <property type="entry name" value="Serpin"/>
    <property type="match status" value="1"/>
</dbReference>
<comment type="similarity">
    <text evidence="2">Belongs to the serpin family.</text>
</comment>
<gene>
    <name evidence="8" type="ORF">HPB48_008942</name>
</gene>
<dbReference type="Gene3D" id="3.30.497.10">
    <property type="entry name" value="Antithrombin, subunit I, domain 2"/>
    <property type="match status" value="1"/>
</dbReference>
<evidence type="ECO:0000256" key="2">
    <source>
        <dbReference type="ARBA" id="ARBA00009500"/>
    </source>
</evidence>
<evidence type="ECO:0000256" key="4">
    <source>
        <dbReference type="ARBA" id="ARBA00022690"/>
    </source>
</evidence>
<evidence type="ECO:0000313" key="9">
    <source>
        <dbReference type="Proteomes" id="UP000821853"/>
    </source>
</evidence>
<dbReference type="InterPro" id="IPR042178">
    <property type="entry name" value="Serpin_sf_1"/>
</dbReference>
<keyword evidence="6" id="KW-0325">Glycoprotein</keyword>
<dbReference type="OMA" id="DGNMCAW"/>
<keyword evidence="9" id="KW-1185">Reference proteome</keyword>
<accession>A0A9J6GDP6</accession>
<evidence type="ECO:0000256" key="3">
    <source>
        <dbReference type="ARBA" id="ARBA00022525"/>
    </source>
</evidence>
<dbReference type="SUPFAM" id="SSF56574">
    <property type="entry name" value="Serpins"/>
    <property type="match status" value="1"/>
</dbReference>
<keyword evidence="5" id="KW-0722">Serine protease inhibitor</keyword>
<keyword evidence="4" id="KW-0646">Protease inhibitor</keyword>
<dbReference type="OrthoDB" id="6485996at2759"/>
<dbReference type="AlphaFoldDB" id="A0A9J6GDP6"/>
<dbReference type="InterPro" id="IPR036186">
    <property type="entry name" value="Serpin_sf"/>
</dbReference>
<evidence type="ECO:0000256" key="5">
    <source>
        <dbReference type="ARBA" id="ARBA00022900"/>
    </source>
</evidence>
<evidence type="ECO:0000256" key="6">
    <source>
        <dbReference type="ARBA" id="ARBA00023180"/>
    </source>
</evidence>
<dbReference type="PANTHER" id="PTHR11461">
    <property type="entry name" value="SERINE PROTEASE INHIBITOR, SERPIN"/>
    <property type="match status" value="1"/>
</dbReference>
<proteinExistence type="inferred from homology"/>